<gene>
    <name evidence="3" type="primary">acbd5</name>
    <name evidence="3" type="ORF">TNCT_12141</name>
</gene>
<organism evidence="3 4">
    <name type="scientific">Trichonephila clavata</name>
    <name type="common">Joro spider</name>
    <name type="synonym">Nephila clavata</name>
    <dbReference type="NCBI Taxonomy" id="2740835"/>
    <lineage>
        <taxon>Eukaryota</taxon>
        <taxon>Metazoa</taxon>
        <taxon>Ecdysozoa</taxon>
        <taxon>Arthropoda</taxon>
        <taxon>Chelicerata</taxon>
        <taxon>Arachnida</taxon>
        <taxon>Araneae</taxon>
        <taxon>Araneomorphae</taxon>
        <taxon>Entelegynae</taxon>
        <taxon>Araneoidea</taxon>
        <taxon>Nephilidae</taxon>
        <taxon>Trichonephila</taxon>
    </lineage>
</organism>
<evidence type="ECO:0000256" key="1">
    <source>
        <dbReference type="ARBA" id="ARBA00023121"/>
    </source>
</evidence>
<dbReference type="GO" id="GO:0006631">
    <property type="term" value="P:fatty acid metabolic process"/>
    <property type="evidence" value="ECO:0007669"/>
    <property type="project" value="TreeGrafter"/>
</dbReference>
<dbReference type="InterPro" id="IPR000582">
    <property type="entry name" value="Acyl-CoA-binding_protein"/>
</dbReference>
<accession>A0A8X6FRA8</accession>
<dbReference type="Proteomes" id="UP000887116">
    <property type="component" value="Unassembled WGS sequence"/>
</dbReference>
<dbReference type="PROSITE" id="PS51228">
    <property type="entry name" value="ACB_2"/>
    <property type="match status" value="1"/>
</dbReference>
<name>A0A8X6FRA8_TRICU</name>
<dbReference type="PANTHER" id="PTHR23310:SF77">
    <property type="entry name" value="LD25952P"/>
    <property type="match status" value="1"/>
</dbReference>
<dbReference type="SUPFAM" id="SSF47027">
    <property type="entry name" value="Acyl-CoA binding protein"/>
    <property type="match status" value="1"/>
</dbReference>
<dbReference type="GO" id="GO:0005737">
    <property type="term" value="C:cytoplasm"/>
    <property type="evidence" value="ECO:0007669"/>
    <property type="project" value="TreeGrafter"/>
</dbReference>
<evidence type="ECO:0000259" key="2">
    <source>
        <dbReference type="PROSITE" id="PS51228"/>
    </source>
</evidence>
<dbReference type="Pfam" id="PF00887">
    <property type="entry name" value="ACBP"/>
    <property type="match status" value="1"/>
</dbReference>
<keyword evidence="4" id="KW-1185">Reference proteome</keyword>
<keyword evidence="1" id="KW-0446">Lipid-binding</keyword>
<comment type="caution">
    <text evidence="3">The sequence shown here is derived from an EMBL/GenBank/DDBJ whole genome shotgun (WGS) entry which is preliminary data.</text>
</comment>
<dbReference type="InterPro" id="IPR035984">
    <property type="entry name" value="Acyl-CoA-binding_sf"/>
</dbReference>
<dbReference type="Gene3D" id="1.20.80.10">
    <property type="match status" value="1"/>
</dbReference>
<dbReference type="GO" id="GO:0000062">
    <property type="term" value="F:fatty-acyl-CoA binding"/>
    <property type="evidence" value="ECO:0007669"/>
    <property type="project" value="InterPro"/>
</dbReference>
<evidence type="ECO:0000313" key="4">
    <source>
        <dbReference type="Proteomes" id="UP000887116"/>
    </source>
</evidence>
<dbReference type="PANTHER" id="PTHR23310">
    <property type="entry name" value="ACYL-COA-BINDING PROTEIN, ACBP"/>
    <property type="match status" value="1"/>
</dbReference>
<dbReference type="EMBL" id="BMAO01003286">
    <property type="protein sequence ID" value="GFQ86843.1"/>
    <property type="molecule type" value="Genomic_DNA"/>
</dbReference>
<evidence type="ECO:0000313" key="3">
    <source>
        <dbReference type="EMBL" id="GFQ86843.1"/>
    </source>
</evidence>
<dbReference type="AlphaFoldDB" id="A0A8X6FRA8"/>
<reference evidence="3" key="1">
    <citation type="submission" date="2020-07" db="EMBL/GenBank/DDBJ databases">
        <title>Multicomponent nature underlies the extraordinary mechanical properties of spider dragline silk.</title>
        <authorList>
            <person name="Kono N."/>
            <person name="Nakamura H."/>
            <person name="Mori M."/>
            <person name="Yoshida Y."/>
            <person name="Ohtoshi R."/>
            <person name="Malay A.D."/>
            <person name="Moran D.A.P."/>
            <person name="Tomita M."/>
            <person name="Numata K."/>
            <person name="Arakawa K."/>
        </authorList>
    </citation>
    <scope>NUCLEOTIDE SEQUENCE</scope>
</reference>
<proteinExistence type="predicted"/>
<dbReference type="InterPro" id="IPR014352">
    <property type="entry name" value="FERM/acyl-CoA-bd_prot_sf"/>
</dbReference>
<dbReference type="OrthoDB" id="71307at2759"/>
<protein>
    <submittedName>
        <fullName evidence="3">Acyl-CoA-binding domain-containing protein 5</fullName>
    </submittedName>
</protein>
<feature type="domain" description="ACB" evidence="2">
    <location>
        <begin position="3"/>
        <end position="92"/>
    </location>
</feature>
<sequence length="307" mass="34766">MSTEEKFLAAVDVINSIPYDGTFEPSQEMMLKLYAYEMQATEGPCCEPKPYPWNIAARAKWTAWNSLESMSKETAMESYIEELTKVIETMSYSEKIAKFMSLLGPFYEEVSSCETDTQKEKGKWSENSISSTISENFKPPTILELYHMSRNVQETKTSFLDPSRVEISGNFEFPENLPESYSNSPSTSSSELSNFDLLSDLSDAESPPATQRCALNIFKNINTHHNCPFLTEKDLLVLTLINLQSSMEGILEKLDNLHILAESANLADLEMTNKHLEYDNWSLNLSGTAFALLWPVVVDVCFNAFRK</sequence>
<dbReference type="PRINTS" id="PR00689">
    <property type="entry name" value="ACOABINDINGP"/>
</dbReference>